<keyword evidence="3 6" id="KW-0812">Transmembrane</keyword>
<feature type="transmembrane region" description="Helical" evidence="6">
    <location>
        <begin position="179"/>
        <end position="202"/>
    </location>
</feature>
<keyword evidence="4 6" id="KW-1133">Transmembrane helix</keyword>
<evidence type="ECO:0000256" key="5">
    <source>
        <dbReference type="ARBA" id="ARBA00023136"/>
    </source>
</evidence>
<dbReference type="RefSeq" id="WP_149776073.1">
    <property type="nucleotide sequence ID" value="NZ_FQVK01000013.1"/>
</dbReference>
<feature type="transmembrane region" description="Helical" evidence="6">
    <location>
        <begin position="98"/>
        <end position="117"/>
    </location>
</feature>
<evidence type="ECO:0000256" key="1">
    <source>
        <dbReference type="ARBA" id="ARBA00004141"/>
    </source>
</evidence>
<proteinExistence type="inferred from homology"/>
<protein>
    <submittedName>
        <fullName evidence="8">Threonine/homoserine efflux transporter RhtA</fullName>
    </submittedName>
</protein>
<feature type="transmembrane region" description="Helical" evidence="6">
    <location>
        <begin position="214"/>
        <end position="234"/>
    </location>
</feature>
<feature type="domain" description="EamA" evidence="7">
    <location>
        <begin position="152"/>
        <end position="287"/>
    </location>
</feature>
<evidence type="ECO:0000256" key="4">
    <source>
        <dbReference type="ARBA" id="ARBA00022989"/>
    </source>
</evidence>
<sequence>MTQDRPVFGIVLMLGFCVLAPLGDALAKLLGETMPLGLLVLARFAVQAALLIPLVALTGRPWRMRGRVLRLTALRTLLHIFGIGAMFSALQFLPLADAVAIAFVMPFIMLLLGRYVLGEEVGPRRLIACIIGFAGTLLVIQPSFAQVGAPALLPLIVAVVFALFMLVTRQIAKETDPIALQAVSGVVATLLLLPILTIGASADLPALSLTLPANAPYGLLLSIGVLGTVAHLLMTWSLRYAPSATLAPMQYLEIPVATLIGWLIFRDLPNGLAALGIAITVGAGLYVILRERATALSARTQTPA</sequence>
<feature type="domain" description="EamA" evidence="7">
    <location>
        <begin position="8"/>
        <end position="140"/>
    </location>
</feature>
<dbReference type="InterPro" id="IPR000620">
    <property type="entry name" value="EamA_dom"/>
</dbReference>
<keyword evidence="9" id="KW-1185">Reference proteome</keyword>
<feature type="transmembrane region" description="Helical" evidence="6">
    <location>
        <begin position="126"/>
        <end position="145"/>
    </location>
</feature>
<reference evidence="8 9" key="1">
    <citation type="submission" date="2016-11" db="EMBL/GenBank/DDBJ databases">
        <authorList>
            <person name="Varghese N."/>
            <person name="Submissions S."/>
        </authorList>
    </citation>
    <scope>NUCLEOTIDE SEQUENCE [LARGE SCALE GENOMIC DNA]</scope>
    <source>
        <strain evidence="8 9">DSM 29341</strain>
    </source>
</reference>
<evidence type="ECO:0000256" key="6">
    <source>
        <dbReference type="SAM" id="Phobius"/>
    </source>
</evidence>
<feature type="transmembrane region" description="Helical" evidence="6">
    <location>
        <begin position="71"/>
        <end position="92"/>
    </location>
</feature>
<dbReference type="PANTHER" id="PTHR22911:SF6">
    <property type="entry name" value="SOLUTE CARRIER FAMILY 35 MEMBER G1"/>
    <property type="match status" value="1"/>
</dbReference>
<evidence type="ECO:0000313" key="9">
    <source>
        <dbReference type="Proteomes" id="UP000325134"/>
    </source>
</evidence>
<evidence type="ECO:0000259" key="7">
    <source>
        <dbReference type="Pfam" id="PF00892"/>
    </source>
</evidence>
<dbReference type="GO" id="GO:0016020">
    <property type="term" value="C:membrane"/>
    <property type="evidence" value="ECO:0007669"/>
    <property type="project" value="UniProtKB-SubCell"/>
</dbReference>
<dbReference type="Proteomes" id="UP000325134">
    <property type="component" value="Unassembled WGS sequence"/>
</dbReference>
<feature type="transmembrane region" description="Helical" evidence="6">
    <location>
        <begin position="37"/>
        <end position="59"/>
    </location>
</feature>
<evidence type="ECO:0000313" key="8">
    <source>
        <dbReference type="EMBL" id="SHE98668.1"/>
    </source>
</evidence>
<dbReference type="SUPFAM" id="SSF103481">
    <property type="entry name" value="Multidrug resistance efflux transporter EmrE"/>
    <property type="match status" value="2"/>
</dbReference>
<evidence type="ECO:0000256" key="3">
    <source>
        <dbReference type="ARBA" id="ARBA00022692"/>
    </source>
</evidence>
<gene>
    <name evidence="8" type="ORF">SAMN05444279_11365</name>
</gene>
<dbReference type="EMBL" id="FQVK01000013">
    <property type="protein sequence ID" value="SHE98668.1"/>
    <property type="molecule type" value="Genomic_DNA"/>
</dbReference>
<comment type="subcellular location">
    <subcellularLocation>
        <location evidence="1">Membrane</location>
        <topology evidence="1">Multi-pass membrane protein</topology>
    </subcellularLocation>
</comment>
<name>A0A1M4XZ12_9RHOB</name>
<dbReference type="OrthoDB" id="9815809at2"/>
<dbReference type="AlphaFoldDB" id="A0A1M4XZ12"/>
<feature type="transmembrane region" description="Helical" evidence="6">
    <location>
        <begin position="151"/>
        <end position="167"/>
    </location>
</feature>
<dbReference type="InterPro" id="IPR037185">
    <property type="entry name" value="EmrE-like"/>
</dbReference>
<feature type="transmembrane region" description="Helical" evidence="6">
    <location>
        <begin position="246"/>
        <end position="265"/>
    </location>
</feature>
<dbReference type="PANTHER" id="PTHR22911">
    <property type="entry name" value="ACYL-MALONYL CONDENSING ENZYME-RELATED"/>
    <property type="match status" value="1"/>
</dbReference>
<evidence type="ECO:0000256" key="2">
    <source>
        <dbReference type="ARBA" id="ARBA00009853"/>
    </source>
</evidence>
<organism evidence="8 9">
    <name type="scientific">Ruegeria intermedia</name>
    <dbReference type="NCBI Taxonomy" id="996115"/>
    <lineage>
        <taxon>Bacteria</taxon>
        <taxon>Pseudomonadati</taxon>
        <taxon>Pseudomonadota</taxon>
        <taxon>Alphaproteobacteria</taxon>
        <taxon>Rhodobacterales</taxon>
        <taxon>Roseobacteraceae</taxon>
        <taxon>Ruegeria</taxon>
    </lineage>
</organism>
<feature type="transmembrane region" description="Helical" evidence="6">
    <location>
        <begin position="271"/>
        <end position="289"/>
    </location>
</feature>
<keyword evidence="5 6" id="KW-0472">Membrane</keyword>
<dbReference type="Pfam" id="PF00892">
    <property type="entry name" value="EamA"/>
    <property type="match status" value="2"/>
</dbReference>
<comment type="similarity">
    <text evidence="2">Belongs to the drug/metabolite transporter (DMT) superfamily. 10 TMS drug/metabolite exporter (DME) (TC 2.A.7.3) family.</text>
</comment>
<accession>A0A1M4XZ12</accession>